<dbReference type="PANTHER" id="PTHR43106:SF1">
    <property type="entry name" value="DEHYDROGENASE-RELATED"/>
    <property type="match status" value="1"/>
</dbReference>
<dbReference type="RefSeq" id="WP_089749396.1">
    <property type="nucleotide sequence ID" value="NZ_FOOG01000001.1"/>
</dbReference>
<name>A0A1I2JNH3_9BACI</name>
<proteinExistence type="predicted"/>
<dbReference type="PANTHER" id="PTHR43106">
    <property type="entry name" value="DEHYDROGENASE-RELATED"/>
    <property type="match status" value="1"/>
</dbReference>
<accession>A0A1I2JNH3</accession>
<dbReference type="AlphaFoldDB" id="A0A1I2JNH3"/>
<evidence type="ECO:0000313" key="1">
    <source>
        <dbReference type="EMBL" id="SFF55480.1"/>
    </source>
</evidence>
<reference evidence="2" key="1">
    <citation type="submission" date="2016-10" db="EMBL/GenBank/DDBJ databases">
        <authorList>
            <person name="Varghese N."/>
            <person name="Submissions S."/>
        </authorList>
    </citation>
    <scope>NUCLEOTIDE SEQUENCE [LARGE SCALE GENOMIC DNA]</scope>
    <source>
        <strain evidence="2">FP5</strain>
    </source>
</reference>
<sequence length="451" mass="50424">MEDIIIIGAGVSSIFFAHKLVQKNNNLSIRIIDKGKPLKERNCGLDEGLSCTCGEDCSKYIGYAGLGKSEGKFNYTNDFGGDLGRKIGGEKTLKLMKEVDHILQKFGAESVGLYSTKNNLLAAKAEKHGLEVLSAKVRHLGTKVAVDVFQELYETLKKHIHFSFETNIISVQPKAHSFFIETDKGNFHSKQLIVGTGKSGGKWLEKQMHDLGLKTGETRLDLGLRIEMREDQLDSILTETFETKLRCRGEGYEATTYCMNPRGRIIRKYQNGLVMPDGQNKNEKKTESGNLNFTLFVPRYFPSYDQAIQTAQRIIGGINQNIGRIINQRLGDVHANRPSSELSSNLIRPSLEAEAGNLVDEIPDLYIRAVLEFMWKLENLIETPIHPDTLIYGMDAKFYEPQINTTKDFETEIQGLFLIGDCSGVTHSLSQAAASGLYVADRILEMNKGFN</sequence>
<dbReference type="OrthoDB" id="9762921at2"/>
<evidence type="ECO:0000313" key="2">
    <source>
        <dbReference type="Proteomes" id="UP000198897"/>
    </source>
</evidence>
<dbReference type="InterPro" id="IPR036188">
    <property type="entry name" value="FAD/NAD-bd_sf"/>
</dbReference>
<evidence type="ECO:0008006" key="3">
    <source>
        <dbReference type="Google" id="ProtNLM"/>
    </source>
</evidence>
<organism evidence="1 2">
    <name type="scientific">Halobacillus alkaliphilus</name>
    <dbReference type="NCBI Taxonomy" id="396056"/>
    <lineage>
        <taxon>Bacteria</taxon>
        <taxon>Bacillati</taxon>
        <taxon>Bacillota</taxon>
        <taxon>Bacilli</taxon>
        <taxon>Bacillales</taxon>
        <taxon>Bacillaceae</taxon>
        <taxon>Halobacillus</taxon>
    </lineage>
</organism>
<dbReference type="Proteomes" id="UP000198897">
    <property type="component" value="Unassembled WGS sequence"/>
</dbReference>
<gene>
    <name evidence="1" type="ORF">SAMN05216353_101296</name>
</gene>
<dbReference type="Gene3D" id="3.50.50.60">
    <property type="entry name" value="FAD/NAD(P)-binding domain"/>
    <property type="match status" value="1"/>
</dbReference>
<keyword evidence="2" id="KW-1185">Reference proteome</keyword>
<dbReference type="SUPFAM" id="SSF51905">
    <property type="entry name" value="FAD/NAD(P)-binding domain"/>
    <property type="match status" value="1"/>
</dbReference>
<dbReference type="EMBL" id="FOOG01000001">
    <property type="protein sequence ID" value="SFF55480.1"/>
    <property type="molecule type" value="Genomic_DNA"/>
</dbReference>
<protein>
    <recommendedName>
        <fullName evidence="3">NAD(FAD)-utilizing dehydrogenase</fullName>
    </recommendedName>
</protein>